<dbReference type="RefSeq" id="WP_129435752.1">
    <property type="nucleotide sequence ID" value="NZ_SBKO01000002.1"/>
</dbReference>
<feature type="transmembrane region" description="Helical" evidence="1">
    <location>
        <begin position="6"/>
        <end position="29"/>
    </location>
</feature>
<feature type="transmembrane region" description="Helical" evidence="1">
    <location>
        <begin position="41"/>
        <end position="59"/>
    </location>
</feature>
<name>A0A4Q1K395_9FLAO</name>
<dbReference type="AlphaFoldDB" id="A0A4Q1K395"/>
<dbReference type="OrthoDB" id="1437499at2"/>
<protein>
    <recommendedName>
        <fullName evidence="4">TIGR04086 family membrane protein</fullName>
    </recommendedName>
</protein>
<evidence type="ECO:0000256" key="1">
    <source>
        <dbReference type="SAM" id="Phobius"/>
    </source>
</evidence>
<evidence type="ECO:0000313" key="3">
    <source>
        <dbReference type="Proteomes" id="UP000290283"/>
    </source>
</evidence>
<sequence length="127" mass="13648">MNLKNFIIGGIVGGIANFILGGLFYQVVFPTLYPPTPDMKMSFIAMGCLTFGFLISYIFNKWAGITTFASGAMAGAIIGFFYGLSMNFFMYSGMQLNIQNFAIDSVVNILMGTGVGGAVGFILGKFK</sequence>
<comment type="caution">
    <text evidence="2">The sequence shown here is derived from an EMBL/GenBank/DDBJ whole genome shotgun (WGS) entry which is preliminary data.</text>
</comment>
<organism evidence="2 3">
    <name type="scientific">Flavobacterium amnicola</name>
    <dbReference type="NCBI Taxonomy" id="2506422"/>
    <lineage>
        <taxon>Bacteria</taxon>
        <taxon>Pseudomonadati</taxon>
        <taxon>Bacteroidota</taxon>
        <taxon>Flavobacteriia</taxon>
        <taxon>Flavobacteriales</taxon>
        <taxon>Flavobacteriaceae</taxon>
        <taxon>Flavobacterium</taxon>
    </lineage>
</organism>
<gene>
    <name evidence="2" type="ORF">EQG63_07575</name>
</gene>
<reference evidence="3" key="1">
    <citation type="submission" date="2019-01" db="EMBL/GenBank/DDBJ databases">
        <title>Cytophagaceae bacterium strain CAR-16.</title>
        <authorList>
            <person name="Chen W.-M."/>
        </authorList>
    </citation>
    <scope>NUCLEOTIDE SEQUENCE [LARGE SCALE GENOMIC DNA]</scope>
    <source>
        <strain evidence="3">LLJ-11</strain>
    </source>
</reference>
<keyword evidence="1" id="KW-0812">Transmembrane</keyword>
<keyword evidence="3" id="KW-1185">Reference proteome</keyword>
<keyword evidence="1" id="KW-0472">Membrane</keyword>
<keyword evidence="1" id="KW-1133">Transmembrane helix</keyword>
<feature type="transmembrane region" description="Helical" evidence="1">
    <location>
        <begin position="65"/>
        <end position="89"/>
    </location>
</feature>
<feature type="transmembrane region" description="Helical" evidence="1">
    <location>
        <begin position="101"/>
        <end position="123"/>
    </location>
</feature>
<evidence type="ECO:0008006" key="4">
    <source>
        <dbReference type="Google" id="ProtNLM"/>
    </source>
</evidence>
<proteinExistence type="predicted"/>
<accession>A0A4Q1K395</accession>
<dbReference type="Proteomes" id="UP000290283">
    <property type="component" value="Unassembled WGS sequence"/>
</dbReference>
<evidence type="ECO:0000313" key="2">
    <source>
        <dbReference type="EMBL" id="RXR19294.1"/>
    </source>
</evidence>
<dbReference type="EMBL" id="SBKO01000002">
    <property type="protein sequence ID" value="RXR19294.1"/>
    <property type="molecule type" value="Genomic_DNA"/>
</dbReference>